<protein>
    <submittedName>
        <fullName evidence="3">Rrp15p-domain-containing protein</fullName>
    </submittedName>
</protein>
<feature type="compositionally biased region" description="Low complexity" evidence="2">
    <location>
        <begin position="13"/>
        <end position="25"/>
    </location>
</feature>
<gene>
    <name evidence="3" type="ORF">BCR39DRAFT_549971</name>
</gene>
<dbReference type="OrthoDB" id="20949at2759"/>
<accession>A0A1Y2ALG8</accession>
<evidence type="ECO:0000256" key="1">
    <source>
        <dbReference type="ARBA" id="ARBA00007462"/>
    </source>
</evidence>
<dbReference type="Pfam" id="PF07890">
    <property type="entry name" value="Rrp15p"/>
    <property type="match status" value="1"/>
</dbReference>
<dbReference type="PANTHER" id="PTHR13245">
    <property type="entry name" value="RRP15-LIKE PROTEIN"/>
    <property type="match status" value="1"/>
</dbReference>
<dbReference type="AlphaFoldDB" id="A0A1Y2ALG8"/>
<comment type="caution">
    <text evidence="3">The sequence shown here is derived from an EMBL/GenBank/DDBJ whole genome shotgun (WGS) entry which is preliminary data.</text>
</comment>
<feature type="compositionally biased region" description="Polar residues" evidence="2">
    <location>
        <begin position="103"/>
        <end position="117"/>
    </location>
</feature>
<keyword evidence="4" id="KW-1185">Reference proteome</keyword>
<dbReference type="PANTHER" id="PTHR13245:SF14">
    <property type="entry name" value="RRP15-LIKE PROTEIN"/>
    <property type="match status" value="1"/>
</dbReference>
<sequence>MSAPKSILKNKTAGPGPSAIAAGPSRLTGSKLRQSITAPRTSAKKSSKRQEVDSDEDGSDEGMSDAEGEEGEGDEEIGTDEEIEIAKRGGERDKSGQKRKRPTTASEFGTTLTSLLAPTTVEPSVASKKSKKSKTQSTAQTQSTSEAQSTKQAQTAILSLSRAKPPPSAAADKLARLAEKRLKVQKAEKEDHARVRDVVEGWSVDERLSMGGMEFERSLRKTAQRGVLKLFNAILVASKNAEAATTSLSAKAGVRDEAAKRKEKDNVLGRGGKEAALTKESFLDLVRKG</sequence>
<dbReference type="GO" id="GO:0030687">
    <property type="term" value="C:preribosome, large subunit precursor"/>
    <property type="evidence" value="ECO:0007669"/>
    <property type="project" value="TreeGrafter"/>
</dbReference>
<feature type="compositionally biased region" description="Basic and acidic residues" evidence="2">
    <location>
        <begin position="253"/>
        <end position="271"/>
    </location>
</feature>
<feature type="compositionally biased region" description="Basic and acidic residues" evidence="2">
    <location>
        <begin position="84"/>
        <end position="96"/>
    </location>
</feature>
<name>A0A1Y2ALG8_9TREE</name>
<reference evidence="3 4" key="1">
    <citation type="submission" date="2016-07" db="EMBL/GenBank/DDBJ databases">
        <title>Pervasive Adenine N6-methylation of Active Genes in Fungi.</title>
        <authorList>
            <consortium name="DOE Joint Genome Institute"/>
            <person name="Mondo S.J."/>
            <person name="Dannebaum R.O."/>
            <person name="Kuo R.C."/>
            <person name="Labutti K."/>
            <person name="Haridas S."/>
            <person name="Kuo A."/>
            <person name="Salamov A."/>
            <person name="Ahrendt S.R."/>
            <person name="Lipzen A."/>
            <person name="Sullivan W."/>
            <person name="Andreopoulos W.B."/>
            <person name="Clum A."/>
            <person name="Lindquist E."/>
            <person name="Daum C."/>
            <person name="Ramamoorthy G.K."/>
            <person name="Gryganskyi A."/>
            <person name="Culley D."/>
            <person name="Magnuson J.K."/>
            <person name="James T.Y."/>
            <person name="O'Malley M.A."/>
            <person name="Stajich J.E."/>
            <person name="Spatafora J.W."/>
            <person name="Visel A."/>
            <person name="Grigoriev I.V."/>
        </authorList>
    </citation>
    <scope>NUCLEOTIDE SEQUENCE [LARGE SCALE GENOMIC DNA]</scope>
    <source>
        <strain evidence="3 4">68-887.2</strain>
    </source>
</reference>
<feature type="region of interest" description="Disordered" evidence="2">
    <location>
        <begin position="246"/>
        <end position="271"/>
    </location>
</feature>
<dbReference type="Proteomes" id="UP000193986">
    <property type="component" value="Unassembled WGS sequence"/>
</dbReference>
<feature type="compositionally biased region" description="Low complexity" evidence="2">
    <location>
        <begin position="135"/>
        <end position="156"/>
    </location>
</feature>
<feature type="compositionally biased region" description="Acidic residues" evidence="2">
    <location>
        <begin position="53"/>
        <end position="83"/>
    </location>
</feature>
<feature type="region of interest" description="Disordered" evidence="2">
    <location>
        <begin position="1"/>
        <end position="175"/>
    </location>
</feature>
<evidence type="ECO:0000313" key="4">
    <source>
        <dbReference type="Proteomes" id="UP000193986"/>
    </source>
</evidence>
<dbReference type="InterPro" id="IPR012459">
    <property type="entry name" value="Rrp15"/>
</dbReference>
<feature type="compositionally biased region" description="Polar residues" evidence="2">
    <location>
        <begin position="27"/>
        <end position="40"/>
    </location>
</feature>
<proteinExistence type="inferred from homology"/>
<dbReference type="STRING" id="71784.A0A1Y2ALG8"/>
<dbReference type="InParanoid" id="A0A1Y2ALG8"/>
<dbReference type="EMBL" id="MCFC01000083">
    <property type="protein sequence ID" value="ORY23130.1"/>
    <property type="molecule type" value="Genomic_DNA"/>
</dbReference>
<dbReference type="GO" id="GO:0000470">
    <property type="term" value="P:maturation of LSU-rRNA"/>
    <property type="evidence" value="ECO:0007669"/>
    <property type="project" value="TreeGrafter"/>
</dbReference>
<evidence type="ECO:0000256" key="2">
    <source>
        <dbReference type="SAM" id="MobiDB-lite"/>
    </source>
</evidence>
<comment type="similarity">
    <text evidence="1">Belongs to the RRP15 family.</text>
</comment>
<organism evidence="3 4">
    <name type="scientific">Naematelia encephala</name>
    <dbReference type="NCBI Taxonomy" id="71784"/>
    <lineage>
        <taxon>Eukaryota</taxon>
        <taxon>Fungi</taxon>
        <taxon>Dikarya</taxon>
        <taxon>Basidiomycota</taxon>
        <taxon>Agaricomycotina</taxon>
        <taxon>Tremellomycetes</taxon>
        <taxon>Tremellales</taxon>
        <taxon>Naemateliaceae</taxon>
        <taxon>Naematelia</taxon>
    </lineage>
</organism>
<evidence type="ECO:0000313" key="3">
    <source>
        <dbReference type="EMBL" id="ORY23130.1"/>
    </source>
</evidence>
<dbReference type="GO" id="GO:0000460">
    <property type="term" value="P:maturation of 5.8S rRNA"/>
    <property type="evidence" value="ECO:0007669"/>
    <property type="project" value="TreeGrafter"/>
</dbReference>